<protein>
    <recommendedName>
        <fullName evidence="1">Reverse transcriptase domain-containing protein</fullName>
    </recommendedName>
</protein>
<feature type="domain" description="Reverse transcriptase" evidence="1">
    <location>
        <begin position="27"/>
        <end position="84"/>
    </location>
</feature>
<accession>A0A6S7GCT7</accession>
<gene>
    <name evidence="2" type="ORF">PACLA_8A067047</name>
</gene>
<keyword evidence="3" id="KW-1185">Reference proteome</keyword>
<dbReference type="InterPro" id="IPR000477">
    <property type="entry name" value="RT_dom"/>
</dbReference>
<dbReference type="Proteomes" id="UP001152795">
    <property type="component" value="Unassembled WGS sequence"/>
</dbReference>
<dbReference type="Pfam" id="PF00078">
    <property type="entry name" value="RVT_1"/>
    <property type="match status" value="1"/>
</dbReference>
<evidence type="ECO:0000259" key="1">
    <source>
        <dbReference type="Pfam" id="PF00078"/>
    </source>
</evidence>
<sequence length="524" mass="61292">MCINSLIKCIEARTRALGYHYCNTLKPRHWFQFADDTALVTATEEENQMMLNAFSKWCNWSGLQIRTDKCKTFGIKHNGRRSTQYKPYLKVNNEMIPPVEIDGSFRYLGKMFSYTMGTDEIRNELEEELTSYLDKVDKLSLHPKNKLLIINKFVYNKLRWRLSVYHLSESWATKSLDGKVIHYVKRWSHFHQGANLTHLKLSVSKFGLGFQLPSDVLKYCKLSMRQVLFKSINKEIQDLFHLTSGSYIHTDSLIVNCEGRPGKELSNQIENNVLEHITTLKEQGTIMQIMRRVSSTKIISLWNKITVSMPKNIYVFIRKALIFSLPNNSNLKRWGNVESDSCGVCGTQRQTQLLMLANCSVAATEGRYTWRHDSILFTLLQFLSQLSLYGFELYGDLDGYRRTSEIFQTFRPDIALIKNGVLYVIELTCCFETNAEKSREYKQAKYRTLQQDSKDRWRGFQFFTIEITSLGIVTSHFEDIEVLFKGTNINFQRMISKCMEVVMRASFYIYIRRNKEWTNPNIYT</sequence>
<dbReference type="AlphaFoldDB" id="A0A6S7GCT7"/>
<reference evidence="2" key="1">
    <citation type="submission" date="2020-04" db="EMBL/GenBank/DDBJ databases">
        <authorList>
            <person name="Alioto T."/>
            <person name="Alioto T."/>
            <person name="Gomez Garrido J."/>
        </authorList>
    </citation>
    <scope>NUCLEOTIDE SEQUENCE</scope>
    <source>
        <strain evidence="2">A484AB</strain>
    </source>
</reference>
<proteinExistence type="predicted"/>
<evidence type="ECO:0000313" key="3">
    <source>
        <dbReference type="Proteomes" id="UP001152795"/>
    </source>
</evidence>
<name>A0A6S7GCT7_PARCT</name>
<comment type="caution">
    <text evidence="2">The sequence shown here is derived from an EMBL/GenBank/DDBJ whole genome shotgun (WGS) entry which is preliminary data.</text>
</comment>
<dbReference type="OrthoDB" id="7424441at2759"/>
<evidence type="ECO:0000313" key="2">
    <source>
        <dbReference type="EMBL" id="CAB3983091.1"/>
    </source>
</evidence>
<dbReference type="EMBL" id="CACRXK020000574">
    <property type="protein sequence ID" value="CAB3983091.1"/>
    <property type="molecule type" value="Genomic_DNA"/>
</dbReference>
<organism evidence="2 3">
    <name type="scientific">Paramuricea clavata</name>
    <name type="common">Red gorgonian</name>
    <name type="synonym">Violescent sea-whip</name>
    <dbReference type="NCBI Taxonomy" id="317549"/>
    <lineage>
        <taxon>Eukaryota</taxon>
        <taxon>Metazoa</taxon>
        <taxon>Cnidaria</taxon>
        <taxon>Anthozoa</taxon>
        <taxon>Octocorallia</taxon>
        <taxon>Malacalcyonacea</taxon>
        <taxon>Plexauridae</taxon>
        <taxon>Paramuricea</taxon>
    </lineage>
</organism>